<evidence type="ECO:0000256" key="1">
    <source>
        <dbReference type="ARBA" id="ARBA00007274"/>
    </source>
</evidence>
<evidence type="ECO:0000256" key="2">
    <source>
        <dbReference type="ARBA" id="ARBA00022679"/>
    </source>
</evidence>
<evidence type="ECO:0000313" key="6">
    <source>
        <dbReference type="EMBL" id="MCX2739967.1"/>
    </source>
</evidence>
<gene>
    <name evidence="6" type="ORF">OO017_08430</name>
</gene>
<dbReference type="Gene3D" id="2.160.10.10">
    <property type="entry name" value="Hexapeptide repeat proteins"/>
    <property type="match status" value="1"/>
</dbReference>
<comment type="similarity">
    <text evidence="1 5">Belongs to the transferase hexapeptide repeat family.</text>
</comment>
<dbReference type="EC" id="2.3.1.30" evidence="5"/>
<keyword evidence="7" id="KW-1185">Reference proteome</keyword>
<sequence length="195" mass="21852">MLNFKLIPVSKLTLTFKIVIRVDSYRYFNSGEISSFYIKLLTRPGLRFMYFFRLCQYYKLFHPLGLFSRFIYKRMQVKYGFQIPHTCKIGRGLFLGHYGNIVINQDVEVGENCNIAQGVTIGHISRGSKKGSPKIGDRVWIGANAVVVGKISIGDDVLIAPLSFINFDVPDKAVVVGNPAQIVSFSGSGGYIKNI</sequence>
<evidence type="ECO:0000256" key="5">
    <source>
        <dbReference type="PIRNR" id="PIRNR000441"/>
    </source>
</evidence>
<dbReference type="PANTHER" id="PTHR42811">
    <property type="entry name" value="SERINE ACETYLTRANSFERASE"/>
    <property type="match status" value="1"/>
</dbReference>
<protein>
    <recommendedName>
        <fullName evidence="5">Serine acetyltransferase</fullName>
        <ecNumber evidence="5">2.3.1.30</ecNumber>
    </recommendedName>
</protein>
<organism evidence="6 7">
    <name type="scientific">Pontibacter anaerobius</name>
    <dbReference type="NCBI Taxonomy" id="2993940"/>
    <lineage>
        <taxon>Bacteria</taxon>
        <taxon>Pseudomonadati</taxon>
        <taxon>Bacteroidota</taxon>
        <taxon>Cytophagia</taxon>
        <taxon>Cytophagales</taxon>
        <taxon>Hymenobacteraceae</taxon>
        <taxon>Pontibacter</taxon>
    </lineage>
</organism>
<evidence type="ECO:0000313" key="7">
    <source>
        <dbReference type="Proteomes" id="UP001207228"/>
    </source>
</evidence>
<name>A0ABT3RDN8_9BACT</name>
<dbReference type="Proteomes" id="UP001207228">
    <property type="component" value="Unassembled WGS sequence"/>
</dbReference>
<dbReference type="InterPro" id="IPR005881">
    <property type="entry name" value="Ser_O-AcTrfase"/>
</dbReference>
<comment type="catalytic activity">
    <reaction evidence="5">
        <text>L-serine + acetyl-CoA = O-acetyl-L-serine + CoA</text>
        <dbReference type="Rhea" id="RHEA:24560"/>
        <dbReference type="ChEBI" id="CHEBI:33384"/>
        <dbReference type="ChEBI" id="CHEBI:57287"/>
        <dbReference type="ChEBI" id="CHEBI:57288"/>
        <dbReference type="ChEBI" id="CHEBI:58340"/>
        <dbReference type="EC" id="2.3.1.30"/>
    </reaction>
</comment>
<keyword evidence="4 5" id="KW-0012">Acyltransferase</keyword>
<dbReference type="CDD" id="cd03354">
    <property type="entry name" value="LbH_SAT"/>
    <property type="match status" value="1"/>
</dbReference>
<dbReference type="InterPro" id="IPR018357">
    <property type="entry name" value="Hexapep_transf_CS"/>
</dbReference>
<dbReference type="InterPro" id="IPR001451">
    <property type="entry name" value="Hexapep"/>
</dbReference>
<proteinExistence type="inferred from homology"/>
<dbReference type="InterPro" id="IPR011004">
    <property type="entry name" value="Trimer_LpxA-like_sf"/>
</dbReference>
<keyword evidence="2 5" id="KW-0808">Transferase</keyword>
<evidence type="ECO:0000256" key="4">
    <source>
        <dbReference type="ARBA" id="ARBA00023315"/>
    </source>
</evidence>
<dbReference type="EMBL" id="JAPFQO010000005">
    <property type="protein sequence ID" value="MCX2739967.1"/>
    <property type="molecule type" value="Genomic_DNA"/>
</dbReference>
<evidence type="ECO:0000256" key="3">
    <source>
        <dbReference type="ARBA" id="ARBA00022737"/>
    </source>
</evidence>
<reference evidence="6 7" key="1">
    <citation type="submission" date="2022-11" db="EMBL/GenBank/DDBJ databases">
        <title>The characterization of three novel Bacteroidetes species and genomic analysis of their roles in tidal elemental geochemical cycles.</title>
        <authorList>
            <person name="Ma K.-J."/>
        </authorList>
    </citation>
    <scope>NUCLEOTIDE SEQUENCE [LARGE SCALE GENOMIC DNA]</scope>
    <source>
        <strain evidence="6 7">M82</strain>
    </source>
</reference>
<dbReference type="SUPFAM" id="SSF51161">
    <property type="entry name" value="Trimeric LpxA-like enzymes"/>
    <property type="match status" value="1"/>
</dbReference>
<comment type="caution">
    <text evidence="6">The sequence shown here is derived from an EMBL/GenBank/DDBJ whole genome shotgun (WGS) entry which is preliminary data.</text>
</comment>
<dbReference type="InterPro" id="IPR045304">
    <property type="entry name" value="LbH_SAT"/>
</dbReference>
<accession>A0ABT3RDN8</accession>
<dbReference type="RefSeq" id="WP_266052034.1">
    <property type="nucleotide sequence ID" value="NZ_JAPFQO010000005.1"/>
</dbReference>
<keyword evidence="3" id="KW-0677">Repeat</keyword>
<dbReference type="PROSITE" id="PS00101">
    <property type="entry name" value="HEXAPEP_TRANSFERASES"/>
    <property type="match status" value="1"/>
</dbReference>
<dbReference type="PIRSF" id="PIRSF000441">
    <property type="entry name" value="CysE"/>
    <property type="match status" value="1"/>
</dbReference>
<dbReference type="Pfam" id="PF00132">
    <property type="entry name" value="Hexapep"/>
    <property type="match status" value="1"/>
</dbReference>